<dbReference type="InterPro" id="IPR008756">
    <property type="entry name" value="Peptidase_M56"/>
</dbReference>
<keyword evidence="2" id="KW-1133">Transmembrane helix</keyword>
<dbReference type="NCBIfam" id="TIGR04057">
    <property type="entry name" value="SusC_RagA_signa"/>
    <property type="match status" value="1"/>
</dbReference>
<dbReference type="InterPro" id="IPR039426">
    <property type="entry name" value="TonB-dep_rcpt-like"/>
</dbReference>
<dbReference type="InterPro" id="IPR023997">
    <property type="entry name" value="TonB-dep_OMP_SusC/RagA_CS"/>
</dbReference>
<evidence type="ECO:0000256" key="1">
    <source>
        <dbReference type="PROSITE-ProRule" id="PRU01360"/>
    </source>
</evidence>
<dbReference type="InterPro" id="IPR012910">
    <property type="entry name" value="Plug_dom"/>
</dbReference>
<keyword evidence="1 2" id="KW-0472">Membrane</keyword>
<dbReference type="PANTHER" id="PTHR34978">
    <property type="entry name" value="POSSIBLE SENSOR-TRANSDUCER PROTEIN BLAR"/>
    <property type="match status" value="1"/>
</dbReference>
<dbReference type="PROSITE" id="PS52016">
    <property type="entry name" value="TONB_DEPENDENT_REC_3"/>
    <property type="match status" value="1"/>
</dbReference>
<dbReference type="EMBL" id="BMIK01000002">
    <property type="protein sequence ID" value="GGC20424.1"/>
    <property type="molecule type" value="Genomic_DNA"/>
</dbReference>
<dbReference type="RefSeq" id="WP_188748197.1">
    <property type="nucleotide sequence ID" value="NZ_BMIK01000002.1"/>
</dbReference>
<evidence type="ECO:0000259" key="3">
    <source>
        <dbReference type="Pfam" id="PF05569"/>
    </source>
</evidence>
<feature type="domain" description="TonB-dependent receptor plug" evidence="4">
    <location>
        <begin position="313"/>
        <end position="383"/>
    </location>
</feature>
<dbReference type="Proteomes" id="UP000597338">
    <property type="component" value="Unassembled WGS sequence"/>
</dbReference>
<feature type="transmembrane region" description="Helical" evidence="2">
    <location>
        <begin position="86"/>
        <end position="107"/>
    </location>
</feature>
<comment type="subcellular location">
    <subcellularLocation>
        <location evidence="1">Cell outer membrane</location>
        <topology evidence="1">Multi-pass membrane protein</topology>
    </subcellularLocation>
</comment>
<dbReference type="SUPFAM" id="SSF56935">
    <property type="entry name" value="Porins"/>
    <property type="match status" value="2"/>
</dbReference>
<comment type="similarity">
    <text evidence="1">Belongs to the TonB-dependent receptor family.</text>
</comment>
<feature type="transmembrane region" description="Helical" evidence="2">
    <location>
        <begin position="37"/>
        <end position="58"/>
    </location>
</feature>
<keyword evidence="1" id="KW-1134">Transmembrane beta strand</keyword>
<dbReference type="Pfam" id="PF05569">
    <property type="entry name" value="Peptidase_M56"/>
    <property type="match status" value="1"/>
</dbReference>
<dbReference type="InterPro" id="IPR052173">
    <property type="entry name" value="Beta-lactam_resp_regulator"/>
</dbReference>
<feature type="transmembrane region" description="Helical" evidence="2">
    <location>
        <begin position="264"/>
        <end position="283"/>
    </location>
</feature>
<feature type="transmembrane region" description="Helical" evidence="2">
    <location>
        <begin position="6"/>
        <end position="25"/>
    </location>
</feature>
<keyword evidence="1 2" id="KW-0812">Transmembrane</keyword>
<accession>A0ABQ1L6U9</accession>
<evidence type="ECO:0008006" key="7">
    <source>
        <dbReference type="Google" id="ProtNLM"/>
    </source>
</evidence>
<evidence type="ECO:0000313" key="6">
    <source>
        <dbReference type="Proteomes" id="UP000597338"/>
    </source>
</evidence>
<dbReference type="Gene3D" id="2.170.130.10">
    <property type="entry name" value="TonB-dependent receptor, plug domain"/>
    <property type="match status" value="2"/>
</dbReference>
<comment type="caution">
    <text evidence="5">The sequence shown here is derived from an EMBL/GenBank/DDBJ whole genome shotgun (WGS) entry which is preliminary data.</text>
</comment>
<evidence type="ECO:0000259" key="4">
    <source>
        <dbReference type="Pfam" id="PF07715"/>
    </source>
</evidence>
<dbReference type="Pfam" id="PF07715">
    <property type="entry name" value="Plug"/>
    <property type="match status" value="1"/>
</dbReference>
<proteinExistence type="inferred from homology"/>
<sequence length="498" mass="56618">MPDIIIYLLKANLSIILFYLGYRLLLRRLTFYNLNRFYLLFSLIFSFTYPLVDIMEWLGGAEHGIPTEVVYVIPDWHEVPVRTFGWWTWIVGLIGVGSLWCAVKLTIRLLSLWRIHRQSRPSVWQWFRYRQVFGNIMPFSFWRHIYLNVHNHGPSDLAEIFRHEQVHVNELHTFDILLAELGSVLSWFNPGVWLLRAAIRENLEFITDRGVLMSGVDKKAYQYSLLAIGQQLDRQPDLANGFNFRSLKRRIMMMNKQSSSRLQLGKYILAVPVIAAFVLVFTVTKAYEDNVPALAADAIAVDTIEQDTIGNKKSGTGTADSVLNIRIIGRVDTTRSHPLIFVDGKELEYAKLNGIDPNIIESVSVLKDKSATAIYGGRGEKGVILITTKKKGAEKKEITGDATRRATPADTIRSNDSLRIETKQREVDTLFQMGNQHDDLLYLIDGEEITIEEFKEIPAAEIDSIRVWKGKSGEEKFGKKGAKGVVEITTKKNGGKGK</sequence>
<gene>
    <name evidence="5" type="ORF">GCM10011386_10430</name>
</gene>
<dbReference type="InterPro" id="IPR037066">
    <property type="entry name" value="Plug_dom_sf"/>
</dbReference>
<protein>
    <recommendedName>
        <fullName evidence="7">TonB-dependent outer membrane receptor, SusC/RagA subfamily, signature region</fullName>
    </recommendedName>
</protein>
<dbReference type="PANTHER" id="PTHR34978:SF3">
    <property type="entry name" value="SLR0241 PROTEIN"/>
    <property type="match status" value="1"/>
</dbReference>
<reference evidence="6" key="1">
    <citation type="journal article" date="2019" name="Int. J. Syst. Evol. Microbiol.">
        <title>The Global Catalogue of Microorganisms (GCM) 10K type strain sequencing project: providing services to taxonomists for standard genome sequencing and annotation.</title>
        <authorList>
            <consortium name="The Broad Institute Genomics Platform"/>
            <consortium name="The Broad Institute Genome Sequencing Center for Infectious Disease"/>
            <person name="Wu L."/>
            <person name="Ma J."/>
        </authorList>
    </citation>
    <scope>NUCLEOTIDE SEQUENCE [LARGE SCALE GENOMIC DNA]</scope>
    <source>
        <strain evidence="6">CGMCC 1.15342</strain>
    </source>
</reference>
<organism evidence="5 6">
    <name type="scientific">Parapedobacter defluvii</name>
    <dbReference type="NCBI Taxonomy" id="2045106"/>
    <lineage>
        <taxon>Bacteria</taxon>
        <taxon>Pseudomonadati</taxon>
        <taxon>Bacteroidota</taxon>
        <taxon>Sphingobacteriia</taxon>
        <taxon>Sphingobacteriales</taxon>
        <taxon>Sphingobacteriaceae</taxon>
        <taxon>Parapedobacter</taxon>
    </lineage>
</organism>
<keyword evidence="6" id="KW-1185">Reference proteome</keyword>
<keyword evidence="1" id="KW-0998">Cell outer membrane</keyword>
<keyword evidence="1" id="KW-0813">Transport</keyword>
<feature type="domain" description="Peptidase M56" evidence="3">
    <location>
        <begin position="156"/>
        <end position="254"/>
    </location>
</feature>
<dbReference type="CDD" id="cd07341">
    <property type="entry name" value="M56_BlaR1_MecR1_like"/>
    <property type="match status" value="1"/>
</dbReference>
<name>A0ABQ1L6U9_9SPHI</name>
<evidence type="ECO:0000256" key="2">
    <source>
        <dbReference type="SAM" id="Phobius"/>
    </source>
</evidence>
<evidence type="ECO:0000313" key="5">
    <source>
        <dbReference type="EMBL" id="GGC20424.1"/>
    </source>
</evidence>